<evidence type="ECO:0000259" key="7">
    <source>
        <dbReference type="PROSITE" id="PS50192"/>
    </source>
</evidence>
<dbReference type="PRINTS" id="PR00260">
    <property type="entry name" value="CHEMTRNSDUCR"/>
</dbReference>
<dbReference type="SMART" id="SM00304">
    <property type="entry name" value="HAMP"/>
    <property type="match status" value="2"/>
</dbReference>
<comment type="caution">
    <text evidence="9">The sequence shown here is derived from an EMBL/GenBank/DDBJ whole genome shotgun (WGS) entry which is preliminary data.</text>
</comment>
<dbReference type="InterPro" id="IPR003660">
    <property type="entry name" value="HAMP_dom"/>
</dbReference>
<dbReference type="InterPro" id="IPR004089">
    <property type="entry name" value="MCPsignal_dom"/>
</dbReference>
<dbReference type="Pfam" id="PF00015">
    <property type="entry name" value="MCPsignal"/>
    <property type="match status" value="1"/>
</dbReference>
<dbReference type="PROSITE" id="PS50192">
    <property type="entry name" value="T_SNARE"/>
    <property type="match status" value="1"/>
</dbReference>
<keyword evidence="5" id="KW-0472">Membrane</keyword>
<name>A0ABT4BZ99_9FIRM</name>
<dbReference type="RefSeq" id="WP_268059293.1">
    <property type="nucleotide sequence ID" value="NZ_JAPOHA010000019.1"/>
</dbReference>
<accession>A0ABT4BZ99</accession>
<dbReference type="Gene3D" id="3.30.450.20">
    <property type="entry name" value="PAS domain"/>
    <property type="match status" value="1"/>
</dbReference>
<dbReference type="CDD" id="cd06225">
    <property type="entry name" value="HAMP"/>
    <property type="match status" value="1"/>
</dbReference>
<evidence type="ECO:0000256" key="4">
    <source>
        <dbReference type="SAM" id="MobiDB-lite"/>
    </source>
</evidence>
<evidence type="ECO:0000256" key="1">
    <source>
        <dbReference type="ARBA" id="ARBA00022500"/>
    </source>
</evidence>
<keyword evidence="1" id="KW-0145">Chemotaxis</keyword>
<feature type="region of interest" description="Disordered" evidence="4">
    <location>
        <begin position="414"/>
        <end position="438"/>
    </location>
</feature>
<keyword evidence="5" id="KW-1133">Transmembrane helix</keyword>
<evidence type="ECO:0000256" key="3">
    <source>
        <dbReference type="PROSITE-ProRule" id="PRU00284"/>
    </source>
</evidence>
<dbReference type="Pfam" id="PF00672">
    <property type="entry name" value="HAMP"/>
    <property type="match status" value="1"/>
</dbReference>
<dbReference type="SUPFAM" id="SSF58104">
    <property type="entry name" value="Methyl-accepting chemotaxis protein (MCP) signaling domain"/>
    <property type="match status" value="1"/>
</dbReference>
<evidence type="ECO:0000313" key="10">
    <source>
        <dbReference type="Proteomes" id="UP001082703"/>
    </source>
</evidence>
<dbReference type="Proteomes" id="UP001082703">
    <property type="component" value="Unassembled WGS sequence"/>
</dbReference>
<feature type="region of interest" description="Disordered" evidence="4">
    <location>
        <begin position="660"/>
        <end position="711"/>
    </location>
</feature>
<feature type="transmembrane region" description="Helical" evidence="5">
    <location>
        <begin position="26"/>
        <end position="48"/>
    </location>
</feature>
<dbReference type="CDD" id="cd12912">
    <property type="entry name" value="PDC2_MCP_like"/>
    <property type="match status" value="1"/>
</dbReference>
<feature type="domain" description="Methyl-accepting transducer" evidence="6">
    <location>
        <begin position="414"/>
        <end position="643"/>
    </location>
</feature>
<feature type="compositionally biased region" description="Low complexity" evidence="4">
    <location>
        <begin position="671"/>
        <end position="684"/>
    </location>
</feature>
<dbReference type="Gene3D" id="1.10.287.950">
    <property type="entry name" value="Methyl-accepting chemotaxis protein"/>
    <property type="match status" value="1"/>
</dbReference>
<evidence type="ECO:0000259" key="6">
    <source>
        <dbReference type="PROSITE" id="PS50111"/>
    </source>
</evidence>
<dbReference type="SMART" id="SM00283">
    <property type="entry name" value="MA"/>
    <property type="match status" value="1"/>
</dbReference>
<keyword evidence="10" id="KW-1185">Reference proteome</keyword>
<proteinExistence type="inferred from homology"/>
<reference evidence="9 10" key="1">
    <citation type="submission" date="2022-11" db="EMBL/GenBank/DDBJ databases">
        <authorList>
            <person name="Caiyu Z."/>
        </authorList>
    </citation>
    <scope>NUCLEOTIDE SEQUENCE [LARGE SCALE GENOMIC DNA]</scope>
    <source>
        <strain evidence="9 10">YR-4</strain>
    </source>
</reference>
<dbReference type="PANTHER" id="PTHR43531:SF11">
    <property type="entry name" value="METHYL-ACCEPTING CHEMOTAXIS PROTEIN 3"/>
    <property type="match status" value="1"/>
</dbReference>
<dbReference type="Gene3D" id="6.10.340.10">
    <property type="match status" value="1"/>
</dbReference>
<dbReference type="InterPro" id="IPR051310">
    <property type="entry name" value="MCP_chemotaxis"/>
</dbReference>
<dbReference type="InterPro" id="IPR004090">
    <property type="entry name" value="Chemotax_Me-accpt_rcpt"/>
</dbReference>
<evidence type="ECO:0000259" key="8">
    <source>
        <dbReference type="PROSITE" id="PS50885"/>
    </source>
</evidence>
<dbReference type="PROSITE" id="PS50885">
    <property type="entry name" value="HAMP"/>
    <property type="match status" value="1"/>
</dbReference>
<keyword evidence="3" id="KW-0807">Transducer</keyword>
<gene>
    <name evidence="9" type="ORF">OUY18_13455</name>
</gene>
<organism evidence="9 10">
    <name type="scientific">Caproiciproducens galactitolivorans</name>
    <dbReference type="NCBI Taxonomy" id="642589"/>
    <lineage>
        <taxon>Bacteria</taxon>
        <taxon>Bacillati</taxon>
        <taxon>Bacillota</taxon>
        <taxon>Clostridia</taxon>
        <taxon>Eubacteriales</taxon>
        <taxon>Acutalibacteraceae</taxon>
        <taxon>Caproiciproducens</taxon>
    </lineage>
</organism>
<dbReference type="EMBL" id="JAPOHA010000019">
    <property type="protein sequence ID" value="MCY1715256.1"/>
    <property type="molecule type" value="Genomic_DNA"/>
</dbReference>
<feature type="domain" description="T-SNARE coiled-coil homology" evidence="7">
    <location>
        <begin position="573"/>
        <end position="635"/>
    </location>
</feature>
<sequence length="711" mass="77014">MKRKSNIDVAKNIAKKDKRKSVKKELLRFVSISICCVVLLLTCVSIYFTDNSTRDSLTKSTKQSAKLVSSKITKQIDTFSLIAQTVGMYKNMYVSKDQMKTFLNNTCQQYSLEEIDILNPSGYSQLTGKSYTDDPTFNKVKFSSTDYLSDPIIENNTAYFEYVQPYETSIILLKIPYSVIGSIVSSVKMGDNGSTYILNEKGVRVADDDLSMVLKKQNNLEAAKKEPAKYRDVAAMETEMIQGKAGFKFYSLNGTQKFGSYAPIEKSNGWSVNVTALQSEFLSGVVTSAIGMIVLGILALLLALFLTVKIAGKITKPIEEVATAIDQMAQGDLNINLQIRSQDEVGLISEKINQMVQHFRVLINDISTVLGEISRGNLDAQSNVTYVGEFHEIKESMDDITSKLNHTMSKISDASERVSSSAEQVSGGSQALSQGATEQASAIEQLSASINEISTQVKNSASNSEETKDTVNDVAEIMRQTNEEMQHMIEAMNKISSTSNEISKINKAIEDIAFQTNILALNAAVEAARAGAAGKGFAVVADEVRNLAGKSADAAKNTTTLIQSAIDAVNNGMKIADRTAETLTAVVSGTEEITSLVDQISKAANEQSTSITQITQGVDQVSAVVQTNSATAEESAAASEELYGQAKMLRELVDKFKLKGSHSAAAQPEVSQPEGGQPAAGQPEAEPEGSEAEPYKPAESETEIFSRSDKY</sequence>
<dbReference type="PROSITE" id="PS50111">
    <property type="entry name" value="CHEMOTAXIS_TRANSDUC_2"/>
    <property type="match status" value="1"/>
</dbReference>
<dbReference type="PANTHER" id="PTHR43531">
    <property type="entry name" value="PROTEIN ICFG"/>
    <property type="match status" value="1"/>
</dbReference>
<evidence type="ECO:0000256" key="2">
    <source>
        <dbReference type="ARBA" id="ARBA00029447"/>
    </source>
</evidence>
<dbReference type="InterPro" id="IPR000727">
    <property type="entry name" value="T_SNARE_dom"/>
</dbReference>
<evidence type="ECO:0000256" key="5">
    <source>
        <dbReference type="SAM" id="Phobius"/>
    </source>
</evidence>
<protein>
    <submittedName>
        <fullName evidence="9">Methyl-accepting chemotaxis protein</fullName>
    </submittedName>
</protein>
<feature type="domain" description="HAMP" evidence="8">
    <location>
        <begin position="312"/>
        <end position="364"/>
    </location>
</feature>
<evidence type="ECO:0000313" key="9">
    <source>
        <dbReference type="EMBL" id="MCY1715256.1"/>
    </source>
</evidence>
<keyword evidence="5" id="KW-0812">Transmembrane</keyword>
<comment type="similarity">
    <text evidence="2">Belongs to the methyl-accepting chemotaxis (MCP) protein family.</text>
</comment>
<feature type="compositionally biased region" description="Basic and acidic residues" evidence="4">
    <location>
        <begin position="693"/>
        <end position="711"/>
    </location>
</feature>
<feature type="transmembrane region" description="Helical" evidence="5">
    <location>
        <begin position="281"/>
        <end position="306"/>
    </location>
</feature>